<organism evidence="1 2">
    <name type="scientific">[Myrmecia] bisecta</name>
    <dbReference type="NCBI Taxonomy" id="41462"/>
    <lineage>
        <taxon>Eukaryota</taxon>
        <taxon>Viridiplantae</taxon>
        <taxon>Chlorophyta</taxon>
        <taxon>core chlorophytes</taxon>
        <taxon>Trebouxiophyceae</taxon>
        <taxon>Trebouxiales</taxon>
        <taxon>Trebouxiaceae</taxon>
        <taxon>Myrmecia</taxon>
    </lineage>
</organism>
<dbReference type="PANTHER" id="PTHR36807">
    <property type="entry name" value="PHOSPHOGLYCOLATE PHOSPHATASE"/>
    <property type="match status" value="1"/>
</dbReference>
<evidence type="ECO:0000313" key="2">
    <source>
        <dbReference type="Proteomes" id="UP001489004"/>
    </source>
</evidence>
<comment type="caution">
    <text evidence="1">The sequence shown here is derived from an EMBL/GenBank/DDBJ whole genome shotgun (WGS) entry which is preliminary data.</text>
</comment>
<dbReference type="PANTHER" id="PTHR36807:SF2">
    <property type="entry name" value="PHOSPHOGLYCOLATE PHOSPHATASE"/>
    <property type="match status" value="1"/>
</dbReference>
<dbReference type="Proteomes" id="UP001489004">
    <property type="component" value="Unassembled WGS sequence"/>
</dbReference>
<dbReference type="EMBL" id="JALJOR010000006">
    <property type="protein sequence ID" value="KAK9815661.1"/>
    <property type="molecule type" value="Genomic_DNA"/>
</dbReference>
<dbReference type="InterPro" id="IPR022552">
    <property type="entry name" value="UPF_Ycf55"/>
</dbReference>
<sequence>MQASRPRALQCSPNALCRAARVPASRVRQHTARQSAMRQGAPLARPMLALQGIEPKARAQLLAISLAALERQTATLPDQVSRATATQWQAVTAGLLASCSVAAAQAWLGYTPSALHQQAAAAVARLQASAAADGANLGVISPLAPELLSRQGKAAAAALSTSQQPSPRQQAEMLLASQPQGVRGWGEVQAVAKVQASQSVRSRAPFVLQDMAILIADAVAAIYLAEAGQGLDGGPAAVTRDALLEGSWPTFLHPRLASTRNLERFRNQVALHAWMQRNYQSVVAMYEDRHALWGLAPGGNLVQRSISARRAKELNQLTGWRYTISLLLEAADVLMPLFSALFKRVSAAVSWLLVRLIGRSLGLVYRGVKQSLGGKGSSQQRKGQPVATDDALFAW</sequence>
<protein>
    <submittedName>
        <fullName evidence="1">Uncharacterized protein</fullName>
    </submittedName>
</protein>
<dbReference type="AlphaFoldDB" id="A0AAW1Q1S0"/>
<accession>A0AAW1Q1S0</accession>
<gene>
    <name evidence="1" type="ORF">WJX72_007540</name>
</gene>
<dbReference type="Pfam" id="PF12452">
    <property type="entry name" value="DUF3685"/>
    <property type="match status" value="1"/>
</dbReference>
<evidence type="ECO:0000313" key="1">
    <source>
        <dbReference type="EMBL" id="KAK9815661.1"/>
    </source>
</evidence>
<reference evidence="1 2" key="1">
    <citation type="journal article" date="2024" name="Nat. Commun.">
        <title>Phylogenomics reveals the evolutionary origins of lichenization in chlorophyte algae.</title>
        <authorList>
            <person name="Puginier C."/>
            <person name="Libourel C."/>
            <person name="Otte J."/>
            <person name="Skaloud P."/>
            <person name="Haon M."/>
            <person name="Grisel S."/>
            <person name="Petersen M."/>
            <person name="Berrin J.G."/>
            <person name="Delaux P.M."/>
            <person name="Dal Grande F."/>
            <person name="Keller J."/>
        </authorList>
    </citation>
    <scope>NUCLEOTIDE SEQUENCE [LARGE SCALE GENOMIC DNA]</scope>
    <source>
        <strain evidence="1 2">SAG 2043</strain>
    </source>
</reference>
<keyword evidence="2" id="KW-1185">Reference proteome</keyword>
<proteinExistence type="predicted"/>
<name>A0AAW1Q1S0_9CHLO</name>